<dbReference type="NCBIfam" id="NF033559">
    <property type="entry name" value="transpos_IS1634"/>
    <property type="match status" value="1"/>
</dbReference>
<dbReference type="PANTHER" id="PTHR34614">
    <property type="match status" value="1"/>
</dbReference>
<dbReference type="Proteomes" id="UP000320801">
    <property type="component" value="Unassembled WGS sequence"/>
</dbReference>
<dbReference type="GO" id="GO:0003677">
    <property type="term" value="F:DNA binding"/>
    <property type="evidence" value="ECO:0007669"/>
    <property type="project" value="InterPro"/>
</dbReference>
<reference evidence="2 3" key="1">
    <citation type="submission" date="2019-03" db="EMBL/GenBank/DDBJ databases">
        <title>Characterization of a novel Mycoplasma cynos real-time PCR assay.</title>
        <authorList>
            <person name="Tallmadge R.L."/>
            <person name="Mitchell P.K."/>
            <person name="Goodman L."/>
        </authorList>
    </citation>
    <scope>NUCLEOTIDE SEQUENCE [LARGE SCALE GENOMIC DNA]</scope>
    <source>
        <strain evidence="2 3">1642</strain>
    </source>
</reference>
<sequence length="546" mass="64028">MKNYVVMNNSNGKATYCQVVVGQGFKKAYKRIASLGNIQKLTEINENYLEIFRDKVKELGHIEDSNKLKKILLDYLNSLAEQTYTTNIGINILYYVIDKLQIFESLEKSKHKDLENILKYQISSRILQNSSIINSFENKDKFENEVDTKKDTFYGLLDVLVNNEDNLISNLYEKISSISNRNKQFVFFDSTTVYFETFSRDGLRMPGYSKDGKFKEDQVVVGMATDSNGIPIYLKVFRGNTADGNTLIPFIVDLREKFAIKSMTVIADKGMSTNKNIRFLESHGIDYIFAQRLKTTSKSFKEFVLDPSGFNESVDNFKWKELEFKSLWKGGRFNDNFRRRIVIYSQKRANKDKNDRQILIDNFRKKQNKQGVVNAEDIIGTKKYKFFKKVGKMSFTLDLDKIEEDEKFDGYFVYETSRKDLKPEEIVSVYHKQYQIEENFRTLKSSLKVRPIFVRTERHIRGHFLLNFIALIVLKFTIFKINEFYHQQGVIEKLTNTKLIDFLKDCNKLTKLRNGKIIEERFIDPAINKSNEETYNEFLEIVKNCI</sequence>
<dbReference type="EMBL" id="SMDN01000027">
    <property type="protein sequence ID" value="TQC51251.1"/>
    <property type="molecule type" value="Genomic_DNA"/>
</dbReference>
<evidence type="ECO:0000259" key="1">
    <source>
        <dbReference type="Pfam" id="PF01609"/>
    </source>
</evidence>
<dbReference type="GO" id="GO:0004803">
    <property type="term" value="F:transposase activity"/>
    <property type="evidence" value="ECO:0007669"/>
    <property type="project" value="InterPro"/>
</dbReference>
<proteinExistence type="predicted"/>
<dbReference type="GO" id="GO:0006313">
    <property type="term" value="P:DNA transposition"/>
    <property type="evidence" value="ECO:0007669"/>
    <property type="project" value="InterPro"/>
</dbReference>
<keyword evidence="3" id="KW-1185">Reference proteome</keyword>
<dbReference type="RefSeq" id="WP_141484224.1">
    <property type="nucleotide sequence ID" value="NZ_SMDN01000027.1"/>
</dbReference>
<name>A0A507SJ59_9BACT</name>
<dbReference type="InterPro" id="IPR047654">
    <property type="entry name" value="IS1634_transpos"/>
</dbReference>
<dbReference type="AlphaFoldDB" id="A0A507SJ59"/>
<dbReference type="SUPFAM" id="SSF53098">
    <property type="entry name" value="Ribonuclease H-like"/>
    <property type="match status" value="1"/>
</dbReference>
<dbReference type="InterPro" id="IPR012337">
    <property type="entry name" value="RNaseH-like_sf"/>
</dbReference>
<gene>
    <name evidence="2" type="ORF">E1I18_03605</name>
</gene>
<dbReference type="PANTHER" id="PTHR34614:SF2">
    <property type="entry name" value="TRANSPOSASE IS4-LIKE DOMAIN-CONTAINING PROTEIN"/>
    <property type="match status" value="1"/>
</dbReference>
<evidence type="ECO:0000313" key="3">
    <source>
        <dbReference type="Proteomes" id="UP000320801"/>
    </source>
</evidence>
<dbReference type="OrthoDB" id="399623at2"/>
<protein>
    <submittedName>
        <fullName evidence="2">IS1634 family transposase</fullName>
    </submittedName>
</protein>
<organism evidence="2 3">
    <name type="scientific">Mycoplasmopsis mucosicanis</name>
    <dbReference type="NCBI Taxonomy" id="458208"/>
    <lineage>
        <taxon>Bacteria</taxon>
        <taxon>Bacillati</taxon>
        <taxon>Mycoplasmatota</taxon>
        <taxon>Mycoplasmoidales</taxon>
        <taxon>Metamycoplasmataceae</taxon>
        <taxon>Mycoplasmopsis</taxon>
    </lineage>
</organism>
<accession>A0A507SJ59</accession>
<dbReference type="InterPro" id="IPR002559">
    <property type="entry name" value="Transposase_11"/>
</dbReference>
<evidence type="ECO:0000313" key="2">
    <source>
        <dbReference type="EMBL" id="TQC51251.1"/>
    </source>
</evidence>
<dbReference type="Pfam" id="PF01609">
    <property type="entry name" value="DDE_Tnp_1"/>
    <property type="match status" value="1"/>
</dbReference>
<feature type="domain" description="Transposase IS4-like" evidence="1">
    <location>
        <begin position="183"/>
        <end position="471"/>
    </location>
</feature>
<comment type="caution">
    <text evidence="2">The sequence shown here is derived from an EMBL/GenBank/DDBJ whole genome shotgun (WGS) entry which is preliminary data.</text>
</comment>